<evidence type="ECO:0000256" key="1">
    <source>
        <dbReference type="ARBA" id="ARBA00022500"/>
    </source>
</evidence>
<evidence type="ECO:0008006" key="4">
    <source>
        <dbReference type="Google" id="ProtNLM"/>
    </source>
</evidence>
<reference evidence="2 3" key="1">
    <citation type="submission" date="2018-09" db="EMBL/GenBank/DDBJ databases">
        <title>Draft genome sequence of Buttiauxella izardii CCUG 35510T.</title>
        <authorList>
            <person name="Salva-Serra F."/>
            <person name="Marathe N."/>
            <person name="Moore E."/>
            <person name="Stadler-Svensson L."/>
            <person name="Engstrom-Jakobsson H."/>
        </authorList>
    </citation>
    <scope>NUCLEOTIDE SEQUENCE [LARGE SCALE GENOMIC DNA]</scope>
    <source>
        <strain evidence="2 3">CCUG 35510</strain>
    </source>
</reference>
<accession>A0A3A5K407</accession>
<dbReference type="EMBL" id="QZWH01000004">
    <property type="protein sequence ID" value="RJT27502.1"/>
    <property type="molecule type" value="Genomic_DNA"/>
</dbReference>
<gene>
    <name evidence="2" type="ORF">D6029_02580</name>
</gene>
<keyword evidence="3" id="KW-1185">Reference proteome</keyword>
<dbReference type="GO" id="GO:0006935">
    <property type="term" value="P:chemotaxis"/>
    <property type="evidence" value="ECO:0007669"/>
    <property type="project" value="UniProtKB-KW"/>
</dbReference>
<proteinExistence type="predicted"/>
<dbReference type="Proteomes" id="UP000276295">
    <property type="component" value="Unassembled WGS sequence"/>
</dbReference>
<keyword evidence="1" id="KW-0145">Chemotaxis</keyword>
<evidence type="ECO:0000313" key="3">
    <source>
        <dbReference type="Proteomes" id="UP000276295"/>
    </source>
</evidence>
<dbReference type="AlphaFoldDB" id="A0A3A5K407"/>
<dbReference type="OrthoDB" id="6623942at2"/>
<comment type="caution">
    <text evidence="2">The sequence shown here is derived from an EMBL/GenBank/DDBJ whole genome shotgun (WGS) entry which is preliminary data.</text>
</comment>
<sequence length="120" mass="13691">MTHKLNLSAVRITLGRQRFYIPATQVQRCSLVDYETDGIGRFSHWLGLPAEPEQDLHLHLIVPASGVQQGWYLWGKLENVILTQSDIYPLPDLLTQCCQLPALRALVWDESIVPLLSWAR</sequence>
<organism evidence="2 3">
    <name type="scientific">Buttiauxella izardii</name>
    <dbReference type="NCBI Taxonomy" id="82991"/>
    <lineage>
        <taxon>Bacteria</taxon>
        <taxon>Pseudomonadati</taxon>
        <taxon>Pseudomonadota</taxon>
        <taxon>Gammaproteobacteria</taxon>
        <taxon>Enterobacterales</taxon>
        <taxon>Enterobacteriaceae</taxon>
        <taxon>Buttiauxella</taxon>
    </lineage>
</organism>
<dbReference type="GO" id="GO:0007165">
    <property type="term" value="P:signal transduction"/>
    <property type="evidence" value="ECO:0007669"/>
    <property type="project" value="InterPro"/>
</dbReference>
<dbReference type="RefSeq" id="WP_120063262.1">
    <property type="nucleotide sequence ID" value="NZ_QZWH01000004.1"/>
</dbReference>
<evidence type="ECO:0000313" key="2">
    <source>
        <dbReference type="EMBL" id="RJT27502.1"/>
    </source>
</evidence>
<protein>
    <recommendedName>
        <fullName evidence="4">CheW-like domain-containing protein</fullName>
    </recommendedName>
</protein>
<dbReference type="SUPFAM" id="SSF50341">
    <property type="entry name" value="CheW-like"/>
    <property type="match status" value="1"/>
</dbReference>
<name>A0A3A5K407_9ENTR</name>
<dbReference type="InterPro" id="IPR036061">
    <property type="entry name" value="CheW-like_dom_sf"/>
</dbReference>